<feature type="region of interest" description="Disordered" evidence="1">
    <location>
        <begin position="368"/>
        <end position="391"/>
    </location>
</feature>
<dbReference type="PANTHER" id="PTHR35511:SF2">
    <property type="entry name" value="A-KINASE ANCHOR-LIKE PROTEIN"/>
    <property type="match status" value="1"/>
</dbReference>
<feature type="region of interest" description="Disordered" evidence="1">
    <location>
        <begin position="1007"/>
        <end position="1029"/>
    </location>
</feature>
<feature type="region of interest" description="Disordered" evidence="1">
    <location>
        <begin position="963"/>
        <end position="986"/>
    </location>
</feature>
<feature type="compositionally biased region" description="Basic and acidic residues" evidence="1">
    <location>
        <begin position="1112"/>
        <end position="1132"/>
    </location>
</feature>
<feature type="region of interest" description="Disordered" evidence="1">
    <location>
        <begin position="250"/>
        <end position="333"/>
    </location>
</feature>
<feature type="region of interest" description="Disordered" evidence="1">
    <location>
        <begin position="1112"/>
        <end position="1306"/>
    </location>
</feature>
<feature type="compositionally biased region" description="Polar residues" evidence="1">
    <location>
        <begin position="1258"/>
        <end position="1274"/>
    </location>
</feature>
<name>A0ABC8U943_9AQUA</name>
<feature type="compositionally biased region" description="Polar residues" evidence="1">
    <location>
        <begin position="447"/>
        <end position="458"/>
    </location>
</feature>
<proteinExistence type="predicted"/>
<feature type="region of interest" description="Disordered" evidence="1">
    <location>
        <begin position="195"/>
        <end position="221"/>
    </location>
</feature>
<feature type="region of interest" description="Disordered" evidence="1">
    <location>
        <begin position="1074"/>
        <end position="1095"/>
    </location>
</feature>
<feature type="compositionally biased region" description="Basic and acidic residues" evidence="1">
    <location>
        <begin position="643"/>
        <end position="673"/>
    </location>
</feature>
<dbReference type="EMBL" id="CAUOFW020006758">
    <property type="protein sequence ID" value="CAK9176157.1"/>
    <property type="molecule type" value="Genomic_DNA"/>
</dbReference>
<feature type="compositionally biased region" description="Basic and acidic residues" evidence="1">
    <location>
        <begin position="377"/>
        <end position="391"/>
    </location>
</feature>
<comment type="caution">
    <text evidence="2">The sequence shown here is derived from an EMBL/GenBank/DDBJ whole genome shotgun (WGS) entry which is preliminary data.</text>
</comment>
<feature type="compositionally biased region" description="Basic and acidic residues" evidence="1">
    <location>
        <begin position="1245"/>
        <end position="1257"/>
    </location>
</feature>
<feature type="region of interest" description="Disordered" evidence="1">
    <location>
        <begin position="789"/>
        <end position="828"/>
    </location>
</feature>
<feature type="compositionally biased region" description="Basic residues" evidence="1">
    <location>
        <begin position="1327"/>
        <end position="1352"/>
    </location>
</feature>
<accession>A0ABC8U943</accession>
<feature type="compositionally biased region" description="Polar residues" evidence="1">
    <location>
        <begin position="870"/>
        <end position="889"/>
    </location>
</feature>
<feature type="compositionally biased region" description="Basic and acidic residues" evidence="1">
    <location>
        <begin position="789"/>
        <end position="802"/>
    </location>
</feature>
<feature type="region of interest" description="Disordered" evidence="1">
    <location>
        <begin position="852"/>
        <end position="926"/>
    </location>
</feature>
<feature type="region of interest" description="Disordered" evidence="1">
    <location>
        <begin position="438"/>
        <end position="461"/>
    </location>
</feature>
<evidence type="ECO:0000313" key="2">
    <source>
        <dbReference type="EMBL" id="CAK9176157.1"/>
    </source>
</evidence>
<feature type="region of interest" description="Disordered" evidence="1">
    <location>
        <begin position="1321"/>
        <end position="1352"/>
    </location>
</feature>
<gene>
    <name evidence="2" type="ORF">ILEXP_LOCUS45994</name>
</gene>
<feature type="compositionally biased region" description="Polar residues" evidence="1">
    <location>
        <begin position="1145"/>
        <end position="1156"/>
    </location>
</feature>
<feature type="compositionally biased region" description="Basic and acidic residues" evidence="1">
    <location>
        <begin position="317"/>
        <end position="327"/>
    </location>
</feature>
<protein>
    <submittedName>
        <fullName evidence="2">Uncharacterized protein</fullName>
    </submittedName>
</protein>
<evidence type="ECO:0000256" key="1">
    <source>
        <dbReference type="SAM" id="MobiDB-lite"/>
    </source>
</evidence>
<reference evidence="2 3" key="1">
    <citation type="submission" date="2024-02" db="EMBL/GenBank/DDBJ databases">
        <authorList>
            <person name="Vignale AGUSTIN F."/>
            <person name="Sosa J E."/>
            <person name="Modenutti C."/>
        </authorList>
    </citation>
    <scope>NUCLEOTIDE SEQUENCE [LARGE SCALE GENOMIC DNA]</scope>
</reference>
<organism evidence="2 3">
    <name type="scientific">Ilex paraguariensis</name>
    <name type="common">yerba mate</name>
    <dbReference type="NCBI Taxonomy" id="185542"/>
    <lineage>
        <taxon>Eukaryota</taxon>
        <taxon>Viridiplantae</taxon>
        <taxon>Streptophyta</taxon>
        <taxon>Embryophyta</taxon>
        <taxon>Tracheophyta</taxon>
        <taxon>Spermatophyta</taxon>
        <taxon>Magnoliopsida</taxon>
        <taxon>eudicotyledons</taxon>
        <taxon>Gunneridae</taxon>
        <taxon>Pentapetalae</taxon>
        <taxon>asterids</taxon>
        <taxon>campanulids</taxon>
        <taxon>Aquifoliales</taxon>
        <taxon>Aquifoliaceae</taxon>
        <taxon>Ilex</taxon>
    </lineage>
</organism>
<feature type="compositionally biased region" description="Basic and acidic residues" evidence="1">
    <location>
        <begin position="207"/>
        <end position="221"/>
    </location>
</feature>
<evidence type="ECO:0000313" key="3">
    <source>
        <dbReference type="Proteomes" id="UP001642360"/>
    </source>
</evidence>
<keyword evidence="3" id="KW-1185">Reference proteome</keyword>
<dbReference type="Proteomes" id="UP001642360">
    <property type="component" value="Unassembled WGS sequence"/>
</dbReference>
<sequence>MGNIKEQFIKDESCTTELQRISTTNETINEVKDSDQAPTKTLKAAYLSDNKEAEKSLAAKDHNCEPEASSITESLAEEIKQVVEKPVDITKSVAEEFEEKMNEENVEPADDGDDKINIAVAREETSLVEVQLDDKIITSDDMSLAMRTADANSQSEEVDSMKLEETACLVSQLPPTESEIADKELVVAENPEAIEVEETKTSNTVPESKEKDAEEIHEAGKSLTMEKSKAQLIEEESGTTKLQKISMADETVDEVKDSDQVSIENPEATYPNIEKSPTAEDLNYESEASSAAKAPDEEIKQGIGKSVNFTSSVGEESAGKAKEENKETTYNCDDEIDTSPVILLAEQTKLEEVQLADKLVSVRTLDTTSNDMSPEMRTIDANKHGEEVDSVKLKDTSGLVPKMPTTDCELADRKGAENPDAVEVEVNKTPVPIPECKTQDVEESCENGRTLSVESTDTYNEEEIKKVPETILKCQGVEAIPEGDISPNQTFSAEKVAQLQEPLIAMVSKEQDCDSRTTIEKIEDGSTKTDKILLSENSEDSFATRTKEEINLQKENPRELEVSKLELEFIEEIHNDNAHEASKEGGIPLEHATYVEPQEYVSNIEFADSPSASEKSLEARKSMHKNLYETSEEDTTESGNLNKETDDLDIPHSTDKEILPVDVSEKCEEDANHKIQKTKKFPESTSEVPSAEEFPKTEEREMKEKYLEAVTTTSSETNQCEKINEANENIKHGGSTEKVMDKEVAEDSHVLFQEDRTKCYQEDKLEALEYRADKTNQTFEINENAIERKENTGEGKALEDSSKYLVGDRPVNESPPEEAKEVQNVNESPIEVDLKKQGDKTNCIDSKTEARALSEEVNSSEAELVDHYESSTSAPNKETITNEEVLQNTKLEHPPITEAAAETVPYEKLGEKEVEVPGPTPREPIHKTFETYSESLVGDEKAKDTVFESGFDGSDVEIDKNLTEQEVSADAPVSTPGGGKSIKNEGLHVNDQELAQLSIKGGEMQLDEAESNKTVTASEDGETQDPNEKLNVLSETMDSGLEKSEKQCCVGIIKASEITQDIQKLEKHSLAVSDKQIPFEPDPNERTEAKISTGNNDFLLVQDDTAKTFEAEIEDSKPGKASDAEAETKAEECVTEETPLAISDKQISVESASNESIEGRISTGDKSFALGQQDPTTKTCEAEIEDLKPGKASEAQPENRAEEWGEERITHDACEETTEKSTPMDSAKFASSDLLQESTKATLEVAEHGHKTEEKELTISNEKLQADLTETTEVQEPKTDEEKDEEDEHKRTDSGSDAPVMVEASRDLDVKVAHKKSHNILSGVGSKVKHSIAKVKKAITGKSSHPKPHSPK</sequence>
<feature type="region of interest" description="Disordered" evidence="1">
    <location>
        <begin position="606"/>
        <end position="701"/>
    </location>
</feature>
<feature type="compositionally biased region" description="Basic and acidic residues" evidence="1">
    <location>
        <begin position="1185"/>
        <end position="1219"/>
    </location>
</feature>
<dbReference type="PANTHER" id="PTHR35511">
    <property type="entry name" value="A-KINASE ANCHOR-LIKE PROTEIN"/>
    <property type="match status" value="1"/>
</dbReference>